<proteinExistence type="predicted"/>
<feature type="region of interest" description="Disordered" evidence="1">
    <location>
        <begin position="52"/>
        <end position="71"/>
    </location>
</feature>
<reference evidence="2 3" key="1">
    <citation type="submission" date="2023-04" db="EMBL/GenBank/DDBJ databases">
        <title>A novel bacteria isolated from coastal sediment.</title>
        <authorList>
            <person name="Liu X.-J."/>
            <person name="Du Z.-J."/>
        </authorList>
    </citation>
    <scope>NUCLEOTIDE SEQUENCE [LARGE SCALE GENOMIC DNA]</scope>
    <source>
        <strain evidence="2 3">SDUM461003</strain>
    </source>
</reference>
<protein>
    <submittedName>
        <fullName evidence="2">Uncharacterized protein</fullName>
    </submittedName>
</protein>
<comment type="caution">
    <text evidence="2">The sequence shown here is derived from an EMBL/GenBank/DDBJ whole genome shotgun (WGS) entry which is preliminary data.</text>
</comment>
<sequence length="71" mass="8718">MKNYYIGVKKEDHLYYPWGECVFPKCKRPRWVDERGFSTEEKAREWIEMAMSEHDKLHQKTNSEKSGRREH</sequence>
<organism evidence="2 3">
    <name type="scientific">Thalassobacterium maritimum</name>
    <dbReference type="NCBI Taxonomy" id="3041265"/>
    <lineage>
        <taxon>Bacteria</taxon>
        <taxon>Pseudomonadati</taxon>
        <taxon>Verrucomicrobiota</taxon>
        <taxon>Opitutia</taxon>
        <taxon>Puniceicoccales</taxon>
        <taxon>Coraliomargaritaceae</taxon>
        <taxon>Thalassobacterium</taxon>
    </lineage>
</organism>
<dbReference type="EMBL" id="JARXHW010000209">
    <property type="protein sequence ID" value="MDQ8209825.1"/>
    <property type="molecule type" value="Genomic_DNA"/>
</dbReference>
<accession>A0ABU1B2K8</accession>
<name>A0ABU1B2K8_9BACT</name>
<evidence type="ECO:0000313" key="3">
    <source>
        <dbReference type="Proteomes" id="UP001225316"/>
    </source>
</evidence>
<dbReference type="Proteomes" id="UP001225316">
    <property type="component" value="Unassembled WGS sequence"/>
</dbReference>
<evidence type="ECO:0000256" key="1">
    <source>
        <dbReference type="SAM" id="MobiDB-lite"/>
    </source>
</evidence>
<keyword evidence="3" id="KW-1185">Reference proteome</keyword>
<gene>
    <name evidence="2" type="ORF">QEH52_20060</name>
</gene>
<dbReference type="RefSeq" id="WP_308952744.1">
    <property type="nucleotide sequence ID" value="NZ_JARXHW010000209.1"/>
</dbReference>
<evidence type="ECO:0000313" key="2">
    <source>
        <dbReference type="EMBL" id="MDQ8209825.1"/>
    </source>
</evidence>